<evidence type="ECO:0000313" key="2">
    <source>
        <dbReference type="Proteomes" id="UP000014137"/>
    </source>
</evidence>
<dbReference type="OrthoDB" id="3078509at2"/>
<name>M2Q599_9PSEU</name>
<gene>
    <name evidence="1" type="ORF">C791_0728</name>
</gene>
<accession>M2Q599</accession>
<proteinExistence type="predicted"/>
<reference evidence="1 2" key="1">
    <citation type="submission" date="2012-10" db="EMBL/GenBank/DDBJ databases">
        <title>Genome assembly of Amycolatopsis azurea DSM 43854.</title>
        <authorList>
            <person name="Khatri I."/>
            <person name="Kaur I."/>
            <person name="Subramanian S."/>
            <person name="Mayilraj S."/>
        </authorList>
    </citation>
    <scope>NUCLEOTIDE SEQUENCE [LARGE SCALE GENOMIC DNA]</scope>
    <source>
        <strain evidence="1 2">DSM 43854</strain>
    </source>
</reference>
<organism evidence="1 2">
    <name type="scientific">Amycolatopsis azurea DSM 43854</name>
    <dbReference type="NCBI Taxonomy" id="1238180"/>
    <lineage>
        <taxon>Bacteria</taxon>
        <taxon>Bacillati</taxon>
        <taxon>Actinomycetota</taxon>
        <taxon>Actinomycetes</taxon>
        <taxon>Pseudonocardiales</taxon>
        <taxon>Pseudonocardiaceae</taxon>
        <taxon>Amycolatopsis</taxon>
    </lineage>
</organism>
<dbReference type="AlphaFoldDB" id="M2Q599"/>
<sequence>MYPHLDQVGTVAVLDALSPGQNAPWLVEGVLYCWLESEDEYLYQGWEPDGVEHLTVTIGHRPDWAIEIEVSGRVDGTEQLRRLVLTLLEHGGVVTDDYSDHAWTAGEIRSHARHEGLTFFDFRGSYNRLI</sequence>
<comment type="caution">
    <text evidence="1">The sequence shown here is derived from an EMBL/GenBank/DDBJ whole genome shotgun (WGS) entry which is preliminary data.</text>
</comment>
<protein>
    <submittedName>
        <fullName evidence="1">Uncharacterized protein</fullName>
    </submittedName>
</protein>
<dbReference type="PATRIC" id="fig|1238180.3.peg.8379"/>
<evidence type="ECO:0000313" key="1">
    <source>
        <dbReference type="EMBL" id="EMD21921.1"/>
    </source>
</evidence>
<dbReference type="EMBL" id="ANMG01000112">
    <property type="protein sequence ID" value="EMD21921.1"/>
    <property type="molecule type" value="Genomic_DNA"/>
</dbReference>
<dbReference type="Proteomes" id="UP000014137">
    <property type="component" value="Unassembled WGS sequence"/>
</dbReference>
<dbReference type="RefSeq" id="WP_005168098.1">
    <property type="nucleotide sequence ID" value="NZ_ANMG01000112.1"/>
</dbReference>